<dbReference type="SUPFAM" id="SSF57783">
    <property type="entry name" value="Zinc beta-ribbon"/>
    <property type="match status" value="1"/>
</dbReference>
<dbReference type="Proteomes" id="UP000001235">
    <property type="component" value="Chromosome"/>
</dbReference>
<accession>D9SDK6</accession>
<dbReference type="EMBL" id="CP002159">
    <property type="protein sequence ID" value="ADL54763.1"/>
    <property type="molecule type" value="Genomic_DNA"/>
</dbReference>
<dbReference type="Pfam" id="PF01807">
    <property type="entry name" value="Zn_ribbon_DnaG"/>
    <property type="match status" value="1"/>
</dbReference>
<sequence length="115" mass="12217">MITAGQSASTLMVTLGLKVTTDQHKQSPFKHSNLPSPETFWASHGIQLKAKKGWAMAKCTFHDDTHASLGINTESGGFFCHACGAKGGDVLAAHQLITGCDFVTSAKVLGAWEEN</sequence>
<gene>
    <name evidence="2" type="ordered locus">Galf_0724</name>
</gene>
<dbReference type="GO" id="GO:0003899">
    <property type="term" value="F:DNA-directed RNA polymerase activity"/>
    <property type="evidence" value="ECO:0007669"/>
    <property type="project" value="InterPro"/>
</dbReference>
<name>D9SDK6_GALCS</name>
<dbReference type="GO" id="GO:0003677">
    <property type="term" value="F:DNA binding"/>
    <property type="evidence" value="ECO:0007669"/>
    <property type="project" value="InterPro"/>
</dbReference>
<evidence type="ECO:0000313" key="3">
    <source>
        <dbReference type="Proteomes" id="UP000001235"/>
    </source>
</evidence>
<organism evidence="2 3">
    <name type="scientific">Gallionella capsiferriformans (strain ES-2)</name>
    <name type="common">Gallionella ferruginea capsiferriformans (strain ES-2)</name>
    <dbReference type="NCBI Taxonomy" id="395494"/>
    <lineage>
        <taxon>Bacteria</taxon>
        <taxon>Pseudomonadati</taxon>
        <taxon>Pseudomonadota</taxon>
        <taxon>Betaproteobacteria</taxon>
        <taxon>Nitrosomonadales</taxon>
        <taxon>Gallionellaceae</taxon>
        <taxon>Gallionella</taxon>
    </lineage>
</organism>
<dbReference type="RefSeq" id="WP_013292704.1">
    <property type="nucleotide sequence ID" value="NC_014394.1"/>
</dbReference>
<dbReference type="GO" id="GO:0006260">
    <property type="term" value="P:DNA replication"/>
    <property type="evidence" value="ECO:0007669"/>
    <property type="project" value="InterPro"/>
</dbReference>
<dbReference type="KEGG" id="gca:Galf_0724"/>
<dbReference type="GO" id="GO:0008270">
    <property type="term" value="F:zinc ion binding"/>
    <property type="evidence" value="ECO:0007669"/>
    <property type="project" value="InterPro"/>
</dbReference>
<dbReference type="InterPro" id="IPR036977">
    <property type="entry name" value="DNA_primase_Znf_CHC2"/>
</dbReference>
<evidence type="ECO:0000259" key="1">
    <source>
        <dbReference type="SMART" id="SM00400"/>
    </source>
</evidence>
<feature type="domain" description="Zinc finger CHC2-type" evidence="1">
    <location>
        <begin position="55"/>
        <end position="110"/>
    </location>
</feature>
<dbReference type="HOGENOM" id="CLU_172309_0_0_4"/>
<dbReference type="OrthoDB" id="5639125at2"/>
<evidence type="ECO:0000313" key="2">
    <source>
        <dbReference type="EMBL" id="ADL54763.1"/>
    </source>
</evidence>
<keyword evidence="3" id="KW-1185">Reference proteome</keyword>
<dbReference type="STRING" id="395494.Galf_0724"/>
<protein>
    <recommendedName>
        <fullName evidence="1">Zinc finger CHC2-type domain-containing protein</fullName>
    </recommendedName>
</protein>
<dbReference type="InterPro" id="IPR002694">
    <property type="entry name" value="Znf_CHC2"/>
</dbReference>
<dbReference type="Gene3D" id="3.90.580.10">
    <property type="entry name" value="Zinc finger, CHC2-type domain"/>
    <property type="match status" value="1"/>
</dbReference>
<reference evidence="2 3" key="1">
    <citation type="submission" date="2010-08" db="EMBL/GenBank/DDBJ databases">
        <title>Complete sequence of Gallionella capsiferriformans ES-2.</title>
        <authorList>
            <consortium name="US DOE Joint Genome Institute"/>
            <person name="Lucas S."/>
            <person name="Copeland A."/>
            <person name="Lapidus A."/>
            <person name="Cheng J.-F."/>
            <person name="Bruce D."/>
            <person name="Goodwin L."/>
            <person name="Pitluck S."/>
            <person name="Chertkov O."/>
            <person name="Davenport K.W."/>
            <person name="Detter J.C."/>
            <person name="Han C."/>
            <person name="Tapia R."/>
            <person name="Land M."/>
            <person name="Hauser L."/>
            <person name="Chang Y.-J."/>
            <person name="Jeffries C."/>
            <person name="Kyrpides N."/>
            <person name="Ivanova N."/>
            <person name="Mikhailova N."/>
            <person name="Shelobolina E.S."/>
            <person name="Picardal F."/>
            <person name="Roden E."/>
            <person name="Emerson D."/>
            <person name="Woyke T."/>
        </authorList>
    </citation>
    <scope>NUCLEOTIDE SEQUENCE [LARGE SCALE GENOMIC DNA]</scope>
    <source>
        <strain evidence="2 3">ES-2</strain>
    </source>
</reference>
<proteinExistence type="predicted"/>
<dbReference type="SMART" id="SM00400">
    <property type="entry name" value="ZnF_CHCC"/>
    <property type="match status" value="1"/>
</dbReference>
<dbReference type="AlphaFoldDB" id="D9SDK6"/>
<dbReference type="eggNOG" id="COG0358">
    <property type="taxonomic scope" value="Bacteria"/>
</dbReference>